<dbReference type="GO" id="GO:0005737">
    <property type="term" value="C:cytoplasm"/>
    <property type="evidence" value="ECO:0007669"/>
    <property type="project" value="TreeGrafter"/>
</dbReference>
<dbReference type="AlphaFoldDB" id="X1FV36"/>
<dbReference type="Pfam" id="PF02223">
    <property type="entry name" value="Thymidylate_kin"/>
    <property type="match status" value="1"/>
</dbReference>
<keyword evidence="6" id="KW-0418">Kinase</keyword>
<evidence type="ECO:0000256" key="3">
    <source>
        <dbReference type="ARBA" id="ARBA00022679"/>
    </source>
</evidence>
<dbReference type="SUPFAM" id="SSF52540">
    <property type="entry name" value="P-loop containing nucleoside triphosphate hydrolases"/>
    <property type="match status" value="1"/>
</dbReference>
<dbReference type="EC" id="2.7.4.9" evidence="2"/>
<sequence>MPFVVIEGLDGAGKSTQINLLQDWLGKKRIAYKYLHFPRTDSQFFGEMIARFLRGEFGDISKVDPYIVALLYAGDRMDAASLIRTWIKSGNLVLVDRYVFSNIAFQCAKLLNPDERKLLKKWILKLEYEYYNIPKPDITLFLNVPFKFTAQRLSNAREGSERDYLNGKQDIHEANLEFQNRVREVYLQE</sequence>
<dbReference type="GO" id="GO:0006235">
    <property type="term" value="P:dTTP biosynthetic process"/>
    <property type="evidence" value="ECO:0007669"/>
    <property type="project" value="TreeGrafter"/>
</dbReference>
<dbReference type="GO" id="GO:0004798">
    <property type="term" value="F:dTMP kinase activity"/>
    <property type="evidence" value="ECO:0007669"/>
    <property type="project" value="UniProtKB-EC"/>
</dbReference>
<proteinExistence type="inferred from homology"/>
<dbReference type="InterPro" id="IPR027417">
    <property type="entry name" value="P-loop_NTPase"/>
</dbReference>
<evidence type="ECO:0000313" key="10">
    <source>
        <dbReference type="EMBL" id="GAH48872.1"/>
    </source>
</evidence>
<dbReference type="InterPro" id="IPR018094">
    <property type="entry name" value="Thymidylate_kinase"/>
</dbReference>
<organism evidence="10">
    <name type="scientific">marine sediment metagenome</name>
    <dbReference type="NCBI Taxonomy" id="412755"/>
    <lineage>
        <taxon>unclassified sequences</taxon>
        <taxon>metagenomes</taxon>
        <taxon>ecological metagenomes</taxon>
    </lineage>
</organism>
<dbReference type="Gene3D" id="3.40.50.300">
    <property type="entry name" value="P-loop containing nucleotide triphosphate hydrolases"/>
    <property type="match status" value="1"/>
</dbReference>
<dbReference type="PROSITE" id="PS01331">
    <property type="entry name" value="THYMIDYLATE_KINASE"/>
    <property type="match status" value="1"/>
</dbReference>
<evidence type="ECO:0000256" key="6">
    <source>
        <dbReference type="ARBA" id="ARBA00022777"/>
    </source>
</evidence>
<protein>
    <recommendedName>
        <fullName evidence="2">dTMP kinase</fullName>
        <ecNumber evidence="2">2.7.4.9</ecNumber>
    </recommendedName>
</protein>
<feature type="non-terminal residue" evidence="10">
    <location>
        <position position="189"/>
    </location>
</feature>
<dbReference type="NCBIfam" id="TIGR00041">
    <property type="entry name" value="DTMP_kinase"/>
    <property type="match status" value="1"/>
</dbReference>
<dbReference type="PANTHER" id="PTHR10344:SF4">
    <property type="entry name" value="UMP-CMP KINASE 2, MITOCHONDRIAL"/>
    <property type="match status" value="1"/>
</dbReference>
<evidence type="ECO:0000259" key="9">
    <source>
        <dbReference type="Pfam" id="PF02223"/>
    </source>
</evidence>
<keyword evidence="5" id="KW-0547">Nucleotide-binding</keyword>
<evidence type="ECO:0000256" key="5">
    <source>
        <dbReference type="ARBA" id="ARBA00022741"/>
    </source>
</evidence>
<comment type="catalytic activity">
    <reaction evidence="8">
        <text>dTMP + ATP = dTDP + ADP</text>
        <dbReference type="Rhea" id="RHEA:13517"/>
        <dbReference type="ChEBI" id="CHEBI:30616"/>
        <dbReference type="ChEBI" id="CHEBI:58369"/>
        <dbReference type="ChEBI" id="CHEBI:63528"/>
        <dbReference type="ChEBI" id="CHEBI:456216"/>
        <dbReference type="EC" id="2.7.4.9"/>
    </reaction>
</comment>
<evidence type="ECO:0000256" key="2">
    <source>
        <dbReference type="ARBA" id="ARBA00012980"/>
    </source>
</evidence>
<keyword evidence="7" id="KW-0067">ATP-binding</keyword>
<dbReference type="CDD" id="cd01672">
    <property type="entry name" value="TMPK"/>
    <property type="match status" value="1"/>
</dbReference>
<dbReference type="InterPro" id="IPR018095">
    <property type="entry name" value="Thymidylate_kin_CS"/>
</dbReference>
<feature type="domain" description="Thymidylate kinase-like" evidence="9">
    <location>
        <begin position="6"/>
        <end position="188"/>
    </location>
</feature>
<dbReference type="GO" id="GO:0006227">
    <property type="term" value="P:dUDP biosynthetic process"/>
    <property type="evidence" value="ECO:0007669"/>
    <property type="project" value="TreeGrafter"/>
</dbReference>
<keyword evidence="3" id="KW-0808">Transferase</keyword>
<evidence type="ECO:0000256" key="7">
    <source>
        <dbReference type="ARBA" id="ARBA00022840"/>
    </source>
</evidence>
<gene>
    <name evidence="10" type="ORF">S03H2_39429</name>
</gene>
<dbReference type="GO" id="GO:0005524">
    <property type="term" value="F:ATP binding"/>
    <property type="evidence" value="ECO:0007669"/>
    <property type="project" value="UniProtKB-KW"/>
</dbReference>
<evidence type="ECO:0000256" key="4">
    <source>
        <dbReference type="ARBA" id="ARBA00022727"/>
    </source>
</evidence>
<dbReference type="PANTHER" id="PTHR10344">
    <property type="entry name" value="THYMIDYLATE KINASE"/>
    <property type="match status" value="1"/>
</dbReference>
<comment type="similarity">
    <text evidence="1">Belongs to the thymidylate kinase family.</text>
</comment>
<accession>X1FV36</accession>
<evidence type="ECO:0000256" key="1">
    <source>
        <dbReference type="ARBA" id="ARBA00009776"/>
    </source>
</evidence>
<keyword evidence="4" id="KW-0545">Nucleotide biosynthesis</keyword>
<name>X1FV36_9ZZZZ</name>
<dbReference type="EMBL" id="BARU01024377">
    <property type="protein sequence ID" value="GAH48872.1"/>
    <property type="molecule type" value="Genomic_DNA"/>
</dbReference>
<evidence type="ECO:0000256" key="8">
    <source>
        <dbReference type="ARBA" id="ARBA00048743"/>
    </source>
</evidence>
<dbReference type="GO" id="GO:0006233">
    <property type="term" value="P:dTDP biosynthetic process"/>
    <property type="evidence" value="ECO:0007669"/>
    <property type="project" value="InterPro"/>
</dbReference>
<comment type="caution">
    <text evidence="10">The sequence shown here is derived from an EMBL/GenBank/DDBJ whole genome shotgun (WGS) entry which is preliminary data.</text>
</comment>
<dbReference type="InterPro" id="IPR039430">
    <property type="entry name" value="Thymidylate_kin-like_dom"/>
</dbReference>
<reference evidence="10" key="1">
    <citation type="journal article" date="2014" name="Front. Microbiol.">
        <title>High frequency of phylogenetically diverse reductive dehalogenase-homologous genes in deep subseafloor sedimentary metagenomes.</title>
        <authorList>
            <person name="Kawai M."/>
            <person name="Futagami T."/>
            <person name="Toyoda A."/>
            <person name="Takaki Y."/>
            <person name="Nishi S."/>
            <person name="Hori S."/>
            <person name="Arai W."/>
            <person name="Tsubouchi T."/>
            <person name="Morono Y."/>
            <person name="Uchiyama I."/>
            <person name="Ito T."/>
            <person name="Fujiyama A."/>
            <person name="Inagaki F."/>
            <person name="Takami H."/>
        </authorList>
    </citation>
    <scope>NUCLEOTIDE SEQUENCE</scope>
    <source>
        <strain evidence="10">Expedition CK06-06</strain>
    </source>
</reference>